<feature type="compositionally biased region" description="Polar residues" evidence="1">
    <location>
        <begin position="1"/>
        <end position="13"/>
    </location>
</feature>
<feature type="compositionally biased region" description="Basic and acidic residues" evidence="1">
    <location>
        <begin position="87"/>
        <end position="100"/>
    </location>
</feature>
<reference evidence="2" key="2">
    <citation type="submission" date="2020-11" db="EMBL/GenBank/DDBJ databases">
        <authorList>
            <person name="McCartney M.A."/>
            <person name="Auch B."/>
            <person name="Kono T."/>
            <person name="Mallez S."/>
            <person name="Becker A."/>
            <person name="Gohl D.M."/>
            <person name="Silverstein K.A.T."/>
            <person name="Koren S."/>
            <person name="Bechman K.B."/>
            <person name="Herman A."/>
            <person name="Abrahante J.E."/>
            <person name="Garbe J."/>
        </authorList>
    </citation>
    <scope>NUCLEOTIDE SEQUENCE</scope>
    <source>
        <strain evidence="2">Duluth1</strain>
        <tissue evidence="2">Whole animal</tissue>
    </source>
</reference>
<name>A0A9D4FHV4_DREPO</name>
<evidence type="ECO:0000256" key="1">
    <source>
        <dbReference type="SAM" id="MobiDB-lite"/>
    </source>
</evidence>
<keyword evidence="3" id="KW-1185">Reference proteome</keyword>
<organism evidence="2 3">
    <name type="scientific">Dreissena polymorpha</name>
    <name type="common">Zebra mussel</name>
    <name type="synonym">Mytilus polymorpha</name>
    <dbReference type="NCBI Taxonomy" id="45954"/>
    <lineage>
        <taxon>Eukaryota</taxon>
        <taxon>Metazoa</taxon>
        <taxon>Spiralia</taxon>
        <taxon>Lophotrochozoa</taxon>
        <taxon>Mollusca</taxon>
        <taxon>Bivalvia</taxon>
        <taxon>Autobranchia</taxon>
        <taxon>Heteroconchia</taxon>
        <taxon>Euheterodonta</taxon>
        <taxon>Imparidentia</taxon>
        <taxon>Neoheterodontei</taxon>
        <taxon>Myida</taxon>
        <taxon>Dreissenoidea</taxon>
        <taxon>Dreissenidae</taxon>
        <taxon>Dreissena</taxon>
    </lineage>
</organism>
<sequence>MKMTSMMSRQQISEPPPPLPNRGTGHAPSPIRNGIASSPSIARPTERRRTHSEAPPPPPVNTMHKSSSTGSHKMTTAADAPPPLPVRGDRKPIADLDPSRAHPRKSLAKANDIHRAKTMPRMRHSVDHGVSPGFPPALPSRGSQGKVVSINTPNNETDDSPPPPPPVARMPSRHHHEPADPLPPPPPLSKIPTNHHEHSSPASYQTPPRPPKVAAQASVDSHDLENRFTFHSPQDFPTPEPMDNKVKKYPSSTKQNNKVSKSRPGQL</sequence>
<dbReference type="Proteomes" id="UP000828390">
    <property type="component" value="Unassembled WGS sequence"/>
</dbReference>
<evidence type="ECO:0000313" key="2">
    <source>
        <dbReference type="EMBL" id="KAH3796946.1"/>
    </source>
</evidence>
<proteinExistence type="predicted"/>
<accession>A0A9D4FHV4</accession>
<gene>
    <name evidence="2" type="ORF">DPMN_150522</name>
</gene>
<dbReference type="AlphaFoldDB" id="A0A9D4FHV4"/>
<feature type="region of interest" description="Disordered" evidence="1">
    <location>
        <begin position="1"/>
        <end position="267"/>
    </location>
</feature>
<feature type="compositionally biased region" description="Polar residues" evidence="1">
    <location>
        <begin position="63"/>
        <end position="74"/>
    </location>
</feature>
<feature type="compositionally biased region" description="Pro residues" evidence="1">
    <location>
        <begin position="180"/>
        <end position="189"/>
    </location>
</feature>
<feature type="compositionally biased region" description="Polar residues" evidence="1">
    <location>
        <begin position="250"/>
        <end position="267"/>
    </location>
</feature>
<comment type="caution">
    <text evidence="2">The sequence shown here is derived from an EMBL/GenBank/DDBJ whole genome shotgun (WGS) entry which is preliminary data.</text>
</comment>
<evidence type="ECO:0000313" key="3">
    <source>
        <dbReference type="Proteomes" id="UP000828390"/>
    </source>
</evidence>
<reference evidence="2" key="1">
    <citation type="journal article" date="2019" name="bioRxiv">
        <title>The Genome of the Zebra Mussel, Dreissena polymorpha: A Resource for Invasive Species Research.</title>
        <authorList>
            <person name="McCartney M.A."/>
            <person name="Auch B."/>
            <person name="Kono T."/>
            <person name="Mallez S."/>
            <person name="Zhang Y."/>
            <person name="Obille A."/>
            <person name="Becker A."/>
            <person name="Abrahante J.E."/>
            <person name="Garbe J."/>
            <person name="Badalamenti J.P."/>
            <person name="Herman A."/>
            <person name="Mangelson H."/>
            <person name="Liachko I."/>
            <person name="Sullivan S."/>
            <person name="Sone E.D."/>
            <person name="Koren S."/>
            <person name="Silverstein K.A.T."/>
            <person name="Beckman K.B."/>
            <person name="Gohl D.M."/>
        </authorList>
    </citation>
    <scope>NUCLEOTIDE SEQUENCE</scope>
    <source>
        <strain evidence="2">Duluth1</strain>
        <tissue evidence="2">Whole animal</tissue>
    </source>
</reference>
<protein>
    <submittedName>
        <fullName evidence="2">Uncharacterized protein</fullName>
    </submittedName>
</protein>
<dbReference type="EMBL" id="JAIWYP010000007">
    <property type="protein sequence ID" value="KAH3796946.1"/>
    <property type="molecule type" value="Genomic_DNA"/>
</dbReference>